<dbReference type="Proteomes" id="UP000276603">
    <property type="component" value="Unassembled WGS sequence"/>
</dbReference>
<dbReference type="PANTHER" id="PTHR46320:SF1">
    <property type="entry name" value="GLYCEROPHOSPHODIESTER PHOSPHODIESTERASE 1"/>
    <property type="match status" value="1"/>
</dbReference>
<protein>
    <submittedName>
        <fullName evidence="3">Glycerophosphodiester phosphodiesterase</fullName>
    </submittedName>
</protein>
<gene>
    <name evidence="3" type="ORF">D7Z94_07570</name>
</gene>
<keyword evidence="4" id="KW-1185">Reference proteome</keyword>
<proteinExistence type="predicted"/>
<evidence type="ECO:0000313" key="4">
    <source>
        <dbReference type="Proteomes" id="UP000276603"/>
    </source>
</evidence>
<dbReference type="EMBL" id="RBCJ01000002">
    <property type="protein sequence ID" value="RKN80816.1"/>
    <property type="molecule type" value="Genomic_DNA"/>
</dbReference>
<dbReference type="InterPro" id="IPR030395">
    <property type="entry name" value="GP_PDE_dom"/>
</dbReference>
<comment type="caution">
    <text evidence="3">The sequence shown here is derived from an EMBL/GenBank/DDBJ whole genome shotgun (WGS) entry which is preliminary data.</text>
</comment>
<dbReference type="InterPro" id="IPR017946">
    <property type="entry name" value="PLC-like_Pdiesterase_TIM-brl"/>
</dbReference>
<feature type="chain" id="PRO_5017477901" evidence="1">
    <location>
        <begin position="27"/>
        <end position="292"/>
    </location>
</feature>
<dbReference type="GO" id="GO:0008889">
    <property type="term" value="F:glycerophosphodiester phosphodiesterase activity"/>
    <property type="evidence" value="ECO:0007669"/>
    <property type="project" value="TreeGrafter"/>
</dbReference>
<organism evidence="3 4">
    <name type="scientific">Ulvibacterium marinum</name>
    <dbReference type="NCBI Taxonomy" id="2419782"/>
    <lineage>
        <taxon>Bacteria</taxon>
        <taxon>Pseudomonadati</taxon>
        <taxon>Bacteroidota</taxon>
        <taxon>Flavobacteriia</taxon>
        <taxon>Flavobacteriales</taxon>
        <taxon>Flavobacteriaceae</taxon>
        <taxon>Ulvibacterium</taxon>
    </lineage>
</organism>
<dbReference type="OrthoDB" id="384721at2"/>
<dbReference type="RefSeq" id="WP_120710972.1">
    <property type="nucleotide sequence ID" value="NZ_RBCJ01000002.1"/>
</dbReference>
<dbReference type="PANTHER" id="PTHR46320">
    <property type="entry name" value="GLYCEROPHOSPHODIESTER PHOSPHODIESTERASE 1"/>
    <property type="match status" value="1"/>
</dbReference>
<accession>A0A3B0CD79</accession>
<dbReference type="GO" id="GO:0070291">
    <property type="term" value="P:N-acylethanolamine metabolic process"/>
    <property type="evidence" value="ECO:0007669"/>
    <property type="project" value="TreeGrafter"/>
</dbReference>
<dbReference type="GO" id="GO:0005886">
    <property type="term" value="C:plasma membrane"/>
    <property type="evidence" value="ECO:0007669"/>
    <property type="project" value="TreeGrafter"/>
</dbReference>
<evidence type="ECO:0000313" key="3">
    <source>
        <dbReference type="EMBL" id="RKN80816.1"/>
    </source>
</evidence>
<reference evidence="3 4" key="1">
    <citation type="submission" date="2018-10" db="EMBL/GenBank/DDBJ databases">
        <title>Ulvibacterium marinum gen. nov., sp. nov., a novel marine bacterium of the family Flavobacteriaceae, isolated from a culture of the green alga Ulva prolifera.</title>
        <authorList>
            <person name="Zhang Z."/>
        </authorList>
    </citation>
    <scope>NUCLEOTIDE SEQUENCE [LARGE SCALE GENOMIC DNA]</scope>
    <source>
        <strain evidence="3 4">CCMM003</strain>
    </source>
</reference>
<dbReference type="AlphaFoldDB" id="A0A3B0CD79"/>
<dbReference type="CDD" id="cd08566">
    <property type="entry name" value="GDPD_AtGDE_like"/>
    <property type="match status" value="1"/>
</dbReference>
<dbReference type="GO" id="GO:0006580">
    <property type="term" value="P:ethanolamine metabolic process"/>
    <property type="evidence" value="ECO:0007669"/>
    <property type="project" value="TreeGrafter"/>
</dbReference>
<dbReference type="SUPFAM" id="SSF51695">
    <property type="entry name" value="PLC-like phosphodiesterases"/>
    <property type="match status" value="1"/>
</dbReference>
<dbReference type="Gene3D" id="3.20.20.190">
    <property type="entry name" value="Phosphatidylinositol (PI) phosphodiesterase"/>
    <property type="match status" value="1"/>
</dbReference>
<name>A0A3B0CD79_9FLAO</name>
<dbReference type="GO" id="GO:0006644">
    <property type="term" value="P:phospholipid metabolic process"/>
    <property type="evidence" value="ECO:0007669"/>
    <property type="project" value="TreeGrafter"/>
</dbReference>
<evidence type="ECO:0000259" key="2">
    <source>
        <dbReference type="PROSITE" id="PS51704"/>
    </source>
</evidence>
<sequence length="292" mass="33928">MKNLLKVYLKSNSWIALLFLSLSSFGQNQRFDGLIDDFIKDPEHIMVAAHRAMHPKHPENSLAAVRENIDLGVDILEIDVRGSKDGKLVLMHDETIDRTTNGKGKVSDLDFSILKDVNLIHNEEITVEHIPTFEALLEIAKGKIMIDVDFKQDDPTALKKAYTLIKKHHMEEQILFYIYDNYQLIPLLRDLNPKIKIMPRAYSRKDVRKILKIGGIKVIHIDESFYKNRIMQKIRSSGARIWSNALGKYDQMERLKKDSGFSQLREKKYINVIQTDLPEELLHFLRENQTHP</sequence>
<feature type="domain" description="GP-PDE" evidence="2">
    <location>
        <begin position="45"/>
        <end position="285"/>
    </location>
</feature>
<keyword evidence="1" id="KW-0732">Signal</keyword>
<dbReference type="PROSITE" id="PS51704">
    <property type="entry name" value="GP_PDE"/>
    <property type="match status" value="1"/>
</dbReference>
<feature type="signal peptide" evidence="1">
    <location>
        <begin position="1"/>
        <end position="26"/>
    </location>
</feature>
<dbReference type="Pfam" id="PF03009">
    <property type="entry name" value="GDPD"/>
    <property type="match status" value="1"/>
</dbReference>
<evidence type="ECO:0000256" key="1">
    <source>
        <dbReference type="SAM" id="SignalP"/>
    </source>
</evidence>